<protein>
    <submittedName>
        <fullName evidence="1">Uncharacterized protein</fullName>
    </submittedName>
</protein>
<evidence type="ECO:0000313" key="1">
    <source>
        <dbReference type="EMBL" id="KAJ9659719.1"/>
    </source>
</evidence>
<sequence>MASSVPQTPDGRIPEARVLIVMTGGTICMEKSPDGLVPARGFLERCMATRPEFNDGTEVDPVGVRTSDDEGEPSTQLQTLRTPVSKYGKCIRYAVLEYEQLLDSSSIDSKGWAQIAETIYRNYTLFDGFVVLHGTDSLAYTASALSFMFQNLGKPVILTGSQVPFSERKNDALENLLDSLDIAGHFLIPEVCLCFNSTLFRGNRTTKISASAFEAFASPNLPPLATITAMDTNVKWDLVTRPTALQPFSIQTNLDTHHVACLRIFPGITPAMIDAVLRTEHLRGLVLETFGAGNAPSGHDNALVKVVAEAVNRGIVIVNVTQCLTGSVSAIYAPGMVLGRAGVVAGSDMTSEAALTKLAYLLARPGTDPWSVARDMATSLRGEMTVNQATVFAHPDGTLSSYATRLTEVAYAVASGNADKVKDELRNDITLLNRSDYSGNTLLHLAATGPDLNILRYLLSLGASVHARNHTGSGRTPLFLAANAGLMGHVHLLKQAGAHLHAEELGTATLHARQRPEPVVLVPRSRVIVTIQGKLSSIAISNWRNETLFPQIQDRSSSGIRSTVHMTTSPKSIAIINGSGRQAASVIRSVTAVGWTVKAQIFAPHPVVKQELEELDNVELFEESLENNQDLIDKLFEGCQYAFINTFPVGDEVKLGKALADAAKRHRIQHYVYCSMPDHSIYNPSWPGLPNWACKFTVENYIRQLGLPATFLYAGIYYNNFTSLPYPLFYMDFKDDGAVEWRAPFQPNTRLPWLDAETDTGPAVLQLLKDGIQKWKDRRVALAFQYLTPVEVCQAFERALSRQVRYVFDRHIEIKVPIPPNYREQLSGIEKLFGEHNAPYFPGPDFQYDEGETRRDSRNGERPKVEGPSPFQQRSSSSNPNRPRRLVSEARRLWPGFRRIEDWAREAFPIEEEANGKTWMKDKSISATEWSQSGRYTGVSDIPLLPSGEQKVRETASVVFGPGLLIDPNQLARIYVSPRQRAQRTLQLLFETAGNERCLNASSEGSGEVDVRTTEDVAEWGYGDYEGLLTHEIRDLRRQRGLDKERGWDIWRDGCEGPGGESPLQMQERLDKVIAEIVEMQGKYLDDAKNGKLEEGRKRDVLIVAHGHVLRAVVRRWLGFEMNDGVRLETMLEPGGVAGLSYAHGKIEERAVLVGMSFPRVK</sequence>
<dbReference type="Proteomes" id="UP001172386">
    <property type="component" value="Unassembled WGS sequence"/>
</dbReference>
<proteinExistence type="predicted"/>
<name>A0ACC3ACP5_9EURO</name>
<gene>
    <name evidence="1" type="ORF">H2198_002967</name>
</gene>
<keyword evidence="2" id="KW-1185">Reference proteome</keyword>
<evidence type="ECO:0000313" key="2">
    <source>
        <dbReference type="Proteomes" id="UP001172386"/>
    </source>
</evidence>
<comment type="caution">
    <text evidence="1">The sequence shown here is derived from an EMBL/GenBank/DDBJ whole genome shotgun (WGS) entry which is preliminary data.</text>
</comment>
<accession>A0ACC3ACP5</accession>
<reference evidence="1" key="1">
    <citation type="submission" date="2022-10" db="EMBL/GenBank/DDBJ databases">
        <title>Culturing micro-colonial fungi from biological soil crusts in the Mojave desert and describing Neophaeococcomyces mojavensis, and introducing the new genera and species Taxawa tesnikishii.</title>
        <authorList>
            <person name="Kurbessoian T."/>
            <person name="Stajich J.E."/>
        </authorList>
    </citation>
    <scope>NUCLEOTIDE SEQUENCE</scope>
    <source>
        <strain evidence="1">JES_112</strain>
    </source>
</reference>
<dbReference type="EMBL" id="JAPDRQ010000037">
    <property type="protein sequence ID" value="KAJ9659719.1"/>
    <property type="molecule type" value="Genomic_DNA"/>
</dbReference>
<organism evidence="1 2">
    <name type="scientific">Neophaeococcomyces mojaviensis</name>
    <dbReference type="NCBI Taxonomy" id="3383035"/>
    <lineage>
        <taxon>Eukaryota</taxon>
        <taxon>Fungi</taxon>
        <taxon>Dikarya</taxon>
        <taxon>Ascomycota</taxon>
        <taxon>Pezizomycotina</taxon>
        <taxon>Eurotiomycetes</taxon>
        <taxon>Chaetothyriomycetidae</taxon>
        <taxon>Chaetothyriales</taxon>
        <taxon>Chaetothyriales incertae sedis</taxon>
        <taxon>Neophaeococcomyces</taxon>
    </lineage>
</organism>